<evidence type="ECO:0000256" key="1">
    <source>
        <dbReference type="ARBA" id="ARBA00023125"/>
    </source>
</evidence>
<dbReference type="SUPFAM" id="SSF46689">
    <property type="entry name" value="Homeodomain-like"/>
    <property type="match status" value="1"/>
</dbReference>
<geneLocation type="plasmid" evidence="4 5">
    <name>pDOK1-4-3</name>
</geneLocation>
<dbReference type="EMBL" id="CP019315">
    <property type="protein sequence ID" value="APX14214.1"/>
    <property type="molecule type" value="Genomic_DNA"/>
</dbReference>
<keyword evidence="5" id="KW-1185">Reference proteome</keyword>
<dbReference type="Pfam" id="PF00440">
    <property type="entry name" value="TetR_N"/>
    <property type="match status" value="1"/>
</dbReference>
<sequence length="210" mass="22518">MSSDLADTPTKILQATLKLLEAPGAKLPTMSDIARAAGISRQAVYLHFPSRTDLLVAATRYQDQQNQVDAALAPSRGARSGAERLDVFVTAWGNYIPKIYGVARAIMAVSDTDPEAAAAWATRMQDMREGCAAAIHALAEDGTLPADTELEQATDLLWTLLSVRNWENLTQTCGWSQECYVATIRGLALATIARDLGALTDVLACTEPPA</sequence>
<dbReference type="GO" id="GO:0003700">
    <property type="term" value="F:DNA-binding transcription factor activity"/>
    <property type="evidence" value="ECO:0007669"/>
    <property type="project" value="TreeGrafter"/>
</dbReference>
<dbReference type="Proteomes" id="UP000186336">
    <property type="component" value="Plasmid pDOK1-4-3"/>
</dbReference>
<dbReference type="InterPro" id="IPR001647">
    <property type="entry name" value="HTH_TetR"/>
</dbReference>
<protein>
    <recommendedName>
        <fullName evidence="3">HTH tetR-type domain-containing protein</fullName>
    </recommendedName>
</protein>
<dbReference type="InterPro" id="IPR009057">
    <property type="entry name" value="Homeodomain-like_sf"/>
</dbReference>
<dbReference type="PANTHER" id="PTHR30055">
    <property type="entry name" value="HTH-TYPE TRANSCRIPTIONAL REGULATOR RUTR"/>
    <property type="match status" value="1"/>
</dbReference>
<dbReference type="InterPro" id="IPR036271">
    <property type="entry name" value="Tet_transcr_reg_TetR-rel_C_sf"/>
</dbReference>
<dbReference type="AlphaFoldDB" id="A0A1P8N1M4"/>
<dbReference type="RefSeq" id="WP_076630681.1">
    <property type="nucleotide sequence ID" value="NZ_CP019315.1"/>
</dbReference>
<organism evidence="4 5">
    <name type="scientific">Tateyamaria omphalii</name>
    <dbReference type="NCBI Taxonomy" id="299262"/>
    <lineage>
        <taxon>Bacteria</taxon>
        <taxon>Pseudomonadati</taxon>
        <taxon>Pseudomonadota</taxon>
        <taxon>Alphaproteobacteria</taxon>
        <taxon>Rhodobacterales</taxon>
        <taxon>Roseobacteraceae</taxon>
        <taxon>Tateyamaria</taxon>
    </lineage>
</organism>
<dbReference type="KEGG" id="tom:BWR18_20360"/>
<proteinExistence type="predicted"/>
<reference evidence="4 5" key="1">
    <citation type="submission" date="2017-01" db="EMBL/GenBank/DDBJ databases">
        <title>Complete genome of Tateyamaria omphalii DOK1-4 isolated from seawater in Dokdo.</title>
        <authorList>
            <person name="Kim J.H."/>
            <person name="Chi W.-J."/>
        </authorList>
    </citation>
    <scope>NUCLEOTIDE SEQUENCE [LARGE SCALE GENOMIC DNA]</scope>
    <source>
        <strain evidence="4 5">DOK1-4</strain>
        <plasmid evidence="4 5">pDOK1-4-3</plasmid>
    </source>
</reference>
<feature type="DNA-binding region" description="H-T-H motif" evidence="2">
    <location>
        <begin position="29"/>
        <end position="48"/>
    </location>
</feature>
<accession>A0A1P8N1M4</accession>
<name>A0A1P8N1M4_9RHOB</name>
<gene>
    <name evidence="4" type="ORF">BWR18_20360</name>
</gene>
<dbReference type="PANTHER" id="PTHR30055:SF223">
    <property type="entry name" value="HTH-TYPE TRANSCRIPTIONAL REGULATOR UIDR"/>
    <property type="match status" value="1"/>
</dbReference>
<feature type="domain" description="HTH tetR-type" evidence="3">
    <location>
        <begin position="6"/>
        <end position="66"/>
    </location>
</feature>
<keyword evidence="4" id="KW-0614">Plasmid</keyword>
<dbReference type="Gene3D" id="1.10.357.10">
    <property type="entry name" value="Tetracycline Repressor, domain 2"/>
    <property type="match status" value="1"/>
</dbReference>
<keyword evidence="1 2" id="KW-0238">DNA-binding</keyword>
<dbReference type="SUPFAM" id="SSF48498">
    <property type="entry name" value="Tetracyclin repressor-like, C-terminal domain"/>
    <property type="match status" value="1"/>
</dbReference>
<dbReference type="InterPro" id="IPR050109">
    <property type="entry name" value="HTH-type_TetR-like_transc_reg"/>
</dbReference>
<evidence type="ECO:0000256" key="2">
    <source>
        <dbReference type="PROSITE-ProRule" id="PRU00335"/>
    </source>
</evidence>
<dbReference type="GO" id="GO:0000976">
    <property type="term" value="F:transcription cis-regulatory region binding"/>
    <property type="evidence" value="ECO:0007669"/>
    <property type="project" value="TreeGrafter"/>
</dbReference>
<evidence type="ECO:0000313" key="4">
    <source>
        <dbReference type="EMBL" id="APX14214.1"/>
    </source>
</evidence>
<evidence type="ECO:0000259" key="3">
    <source>
        <dbReference type="PROSITE" id="PS50977"/>
    </source>
</evidence>
<dbReference type="PRINTS" id="PR00455">
    <property type="entry name" value="HTHTETR"/>
</dbReference>
<evidence type="ECO:0000313" key="5">
    <source>
        <dbReference type="Proteomes" id="UP000186336"/>
    </source>
</evidence>
<dbReference type="PROSITE" id="PS50977">
    <property type="entry name" value="HTH_TETR_2"/>
    <property type="match status" value="1"/>
</dbReference>
<dbReference type="OrthoDB" id="9805134at2"/>